<dbReference type="EMBL" id="FWDO01000005">
    <property type="protein sequence ID" value="SLM18665.1"/>
    <property type="molecule type" value="Genomic_DNA"/>
</dbReference>
<dbReference type="InterPro" id="IPR043138">
    <property type="entry name" value="GGT_lsub"/>
</dbReference>
<dbReference type="AlphaFoldDB" id="A0A3P3XQW0"/>
<organism evidence="1">
    <name type="scientific">uncultured spirochete</name>
    <dbReference type="NCBI Taxonomy" id="156406"/>
    <lineage>
        <taxon>Bacteria</taxon>
        <taxon>Pseudomonadati</taxon>
        <taxon>Spirochaetota</taxon>
        <taxon>Spirochaetia</taxon>
        <taxon>Spirochaetales</taxon>
        <taxon>environmental samples</taxon>
    </lineage>
</organism>
<gene>
    <name evidence="1" type="ORF">SPIRO4BDMA_50180</name>
</gene>
<dbReference type="SUPFAM" id="SSF56235">
    <property type="entry name" value="N-terminal nucleophile aminohydrolases (Ntn hydrolases)"/>
    <property type="match status" value="1"/>
</dbReference>
<dbReference type="Gene3D" id="3.60.20.40">
    <property type="match status" value="1"/>
</dbReference>
<accession>A0A3P3XQW0</accession>
<sequence>MNFDPGYLPYPSTRYPVYARHGMVAASSPQAAAAGLVALRKGGNAVDAAVAAATALTVVEPTANGIGSDAFALVWIEREGKLYGLNASGWAPADISIEKVLARQGSATGGRVEAISGALPAAARMPVYGWAPTMVPGAPKGWAELVRRFGALSLPAVMEPAIDYARNGYPVSANLARMWGRALEKYRKTCSGPAFEEWYRTFAPDGRAPSAGEIVRLPNHARTLELIAESRAEAFYRGELADRIVADSEEFGGYFSRADFAEYEAAWVEPISVNYRGYDVCEIPPNGQGIVALMALNILKEFSFAERESADTFHLQWEAMKIAFADGMGHVTDPKSMRVRPSDLIRPEYGAARAREIAPDGPAGLYGAQTPPKSGTVYLCAADGEGNMVSYIQSNYMGFGSGVVVRGTGIGLQNRGADFSLDPTHPNCLAPRKKTYHTIIPGFLLKDGRALGPFGVMGGYMQPQGHVQTVTNLVDFHLNPQQALDAPRWQWLHGKKFAVERAFRPDIVGALAARGHDIEVSEDSTPFGRGQIILRLPGGALIGGTEGRTDSNIACW</sequence>
<proteinExistence type="predicted"/>
<dbReference type="Pfam" id="PF01019">
    <property type="entry name" value="G_glu_transpept"/>
    <property type="match status" value="1"/>
</dbReference>
<reference evidence="1" key="1">
    <citation type="submission" date="2017-02" db="EMBL/GenBank/DDBJ databases">
        <authorList>
            <person name="Regsiter A."/>
            <person name="William W."/>
        </authorList>
    </citation>
    <scope>NUCLEOTIDE SEQUENCE</scope>
    <source>
        <strain evidence="1">BdmA 4</strain>
    </source>
</reference>
<dbReference type="PANTHER" id="PTHR43881">
    <property type="entry name" value="GAMMA-GLUTAMYLTRANSPEPTIDASE (AFU_ORTHOLOGUE AFUA_4G13580)"/>
    <property type="match status" value="1"/>
</dbReference>
<dbReference type="PRINTS" id="PR01210">
    <property type="entry name" value="GGTRANSPTASE"/>
</dbReference>
<dbReference type="InterPro" id="IPR052896">
    <property type="entry name" value="GGT-like_enzyme"/>
</dbReference>
<dbReference type="PANTHER" id="PTHR43881:SF1">
    <property type="entry name" value="GAMMA-GLUTAMYLTRANSPEPTIDASE (AFU_ORTHOLOGUE AFUA_4G13580)"/>
    <property type="match status" value="1"/>
</dbReference>
<dbReference type="InterPro" id="IPR029055">
    <property type="entry name" value="Ntn_hydrolases_N"/>
</dbReference>
<protein>
    <submittedName>
        <fullName evidence="1">Putative gamma-glutamyltransferase</fullName>
    </submittedName>
</protein>
<name>A0A3P3XQW0_9SPIR</name>
<evidence type="ECO:0000313" key="1">
    <source>
        <dbReference type="EMBL" id="SLM18665.1"/>
    </source>
</evidence>
<dbReference type="GO" id="GO:0016740">
    <property type="term" value="F:transferase activity"/>
    <property type="evidence" value="ECO:0007669"/>
    <property type="project" value="UniProtKB-KW"/>
</dbReference>
<dbReference type="InterPro" id="IPR043137">
    <property type="entry name" value="GGT_ssub_C"/>
</dbReference>
<dbReference type="Gene3D" id="1.10.246.130">
    <property type="match status" value="1"/>
</dbReference>
<keyword evidence="1" id="KW-0808">Transferase</keyword>